<dbReference type="Proteomes" id="UP000034617">
    <property type="component" value="Unassembled WGS sequence"/>
</dbReference>
<evidence type="ECO:0000256" key="4">
    <source>
        <dbReference type="ARBA" id="ARBA00022679"/>
    </source>
</evidence>
<dbReference type="Pfam" id="PF13231">
    <property type="entry name" value="PMT_2"/>
    <property type="match status" value="1"/>
</dbReference>
<proteinExistence type="predicted"/>
<comment type="subcellular location">
    <subcellularLocation>
        <location evidence="1">Cell membrane</location>
        <topology evidence="1">Multi-pass membrane protein</topology>
    </subcellularLocation>
</comment>
<evidence type="ECO:0000256" key="5">
    <source>
        <dbReference type="ARBA" id="ARBA00022692"/>
    </source>
</evidence>
<evidence type="ECO:0000256" key="8">
    <source>
        <dbReference type="SAM" id="Phobius"/>
    </source>
</evidence>
<dbReference type="GO" id="GO:0016763">
    <property type="term" value="F:pentosyltransferase activity"/>
    <property type="evidence" value="ECO:0007669"/>
    <property type="project" value="TreeGrafter"/>
</dbReference>
<dbReference type="GO" id="GO:0005886">
    <property type="term" value="C:plasma membrane"/>
    <property type="evidence" value="ECO:0007669"/>
    <property type="project" value="UniProtKB-SubCell"/>
</dbReference>
<dbReference type="PANTHER" id="PTHR33908">
    <property type="entry name" value="MANNOSYLTRANSFERASE YKCB-RELATED"/>
    <property type="match status" value="1"/>
</dbReference>
<feature type="transmembrane region" description="Helical" evidence="8">
    <location>
        <begin position="82"/>
        <end position="107"/>
    </location>
</feature>
<name>A0A0G1GWU9_9BACT</name>
<dbReference type="GO" id="GO:0009103">
    <property type="term" value="P:lipopolysaccharide biosynthetic process"/>
    <property type="evidence" value="ECO:0007669"/>
    <property type="project" value="UniProtKB-ARBA"/>
</dbReference>
<dbReference type="PANTHER" id="PTHR33908:SF11">
    <property type="entry name" value="MEMBRANE PROTEIN"/>
    <property type="match status" value="1"/>
</dbReference>
<dbReference type="InterPro" id="IPR050297">
    <property type="entry name" value="LipidA_mod_glycosyltrf_83"/>
</dbReference>
<keyword evidence="4" id="KW-0808">Transferase</keyword>
<feature type="transmembrane region" description="Helical" evidence="8">
    <location>
        <begin position="290"/>
        <end position="312"/>
    </location>
</feature>
<feature type="transmembrane region" description="Helical" evidence="8">
    <location>
        <begin position="6"/>
        <end position="26"/>
    </location>
</feature>
<gene>
    <name evidence="10" type="ORF">UW22_C0001G0011</name>
</gene>
<protein>
    <recommendedName>
        <fullName evidence="9">Glycosyltransferase RgtA/B/C/D-like domain-containing protein</fullName>
    </recommendedName>
</protein>
<evidence type="ECO:0000313" key="11">
    <source>
        <dbReference type="Proteomes" id="UP000034617"/>
    </source>
</evidence>
<evidence type="ECO:0000259" key="9">
    <source>
        <dbReference type="Pfam" id="PF13231"/>
    </source>
</evidence>
<comment type="caution">
    <text evidence="10">The sequence shown here is derived from an EMBL/GenBank/DDBJ whole genome shotgun (WGS) entry which is preliminary data.</text>
</comment>
<sequence>MKKIYSKILSWLPIFTILAIGAYLRLYKISLYMTFLGDEGRDVLIVKRMIVDGKWTLLGPTASVGGFFMGPIYYYFMAPFLWLWNFSPVGPAVMVALFGIATIGLVYGVGKRMFGTETGLVASGLYALSPLVISYSRSSWNPNIVPFFGILLFFFLWDVVASNHWRRVFWIGIILGIGLQLHYTFLALFVVAAIWFLLYGRNRSHIKHYSAGMTGFLIGFFPFLAFEVRHGFMNMRSIMLFVFEGKDTGFSLSHFFTNIGDVYFRLFGRFLLRIPEKGAFGNLPNIDKTLFISTTWILGLSAICIVIGFYVWKRYWNDTFSFDAKRAARFSFGFTLLFLWLVVILVFFGFYKKSIYDYYFGIMYFFPFYIIGLLYNMLYFQGRMWRGVGYGIVTGLVLYNWLGMPFRFEPNNQLGQVERIAEDVINNTDGKPFNFALISGGNSDHAYRYFFELWGRSPITIENAVLDPVRQTVTDQLLIVCEDISCQPLGNSLWEVAGFGRAEIEKEWYVSVVKLYKLIPYQERDQTL</sequence>
<evidence type="ECO:0000313" key="10">
    <source>
        <dbReference type="EMBL" id="KKT39100.1"/>
    </source>
</evidence>
<evidence type="ECO:0000256" key="3">
    <source>
        <dbReference type="ARBA" id="ARBA00022676"/>
    </source>
</evidence>
<feature type="transmembrane region" description="Helical" evidence="8">
    <location>
        <begin position="209"/>
        <end position="226"/>
    </location>
</feature>
<feature type="transmembrane region" description="Helical" evidence="8">
    <location>
        <begin position="168"/>
        <end position="197"/>
    </location>
</feature>
<organism evidence="10 11">
    <name type="scientific">Candidatus Gottesmanbacteria bacterium GW2011_GWB1_44_11c</name>
    <dbReference type="NCBI Taxonomy" id="1618447"/>
    <lineage>
        <taxon>Bacteria</taxon>
        <taxon>Candidatus Gottesmaniibacteriota</taxon>
    </lineage>
</organism>
<dbReference type="PATRIC" id="fig|1618447.3.peg.11"/>
<feature type="transmembrane region" description="Helical" evidence="8">
    <location>
        <begin position="55"/>
        <end position="76"/>
    </location>
</feature>
<feature type="domain" description="Glycosyltransferase RgtA/B/C/D-like" evidence="9">
    <location>
        <begin position="71"/>
        <end position="225"/>
    </location>
</feature>
<keyword evidence="2" id="KW-1003">Cell membrane</keyword>
<evidence type="ECO:0000256" key="1">
    <source>
        <dbReference type="ARBA" id="ARBA00004651"/>
    </source>
</evidence>
<feature type="transmembrane region" description="Helical" evidence="8">
    <location>
        <begin position="144"/>
        <end position="161"/>
    </location>
</feature>
<keyword evidence="3" id="KW-0328">Glycosyltransferase</keyword>
<dbReference type="InterPro" id="IPR038731">
    <property type="entry name" value="RgtA/B/C-like"/>
</dbReference>
<evidence type="ECO:0000256" key="6">
    <source>
        <dbReference type="ARBA" id="ARBA00022989"/>
    </source>
</evidence>
<evidence type="ECO:0000256" key="7">
    <source>
        <dbReference type="ARBA" id="ARBA00023136"/>
    </source>
</evidence>
<dbReference type="AlphaFoldDB" id="A0A0G1GWU9"/>
<feature type="transmembrane region" description="Helical" evidence="8">
    <location>
        <begin position="384"/>
        <end position="402"/>
    </location>
</feature>
<keyword evidence="6 8" id="KW-1133">Transmembrane helix</keyword>
<accession>A0A0G1GWU9</accession>
<keyword evidence="5 8" id="KW-0812">Transmembrane</keyword>
<dbReference type="EMBL" id="LCHM01000001">
    <property type="protein sequence ID" value="KKT39100.1"/>
    <property type="molecule type" value="Genomic_DNA"/>
</dbReference>
<keyword evidence="7 8" id="KW-0472">Membrane</keyword>
<reference evidence="10 11" key="1">
    <citation type="journal article" date="2015" name="Nature">
        <title>rRNA introns, odd ribosomes, and small enigmatic genomes across a large radiation of phyla.</title>
        <authorList>
            <person name="Brown C.T."/>
            <person name="Hug L.A."/>
            <person name="Thomas B.C."/>
            <person name="Sharon I."/>
            <person name="Castelle C.J."/>
            <person name="Singh A."/>
            <person name="Wilkins M.J."/>
            <person name="Williams K.H."/>
            <person name="Banfield J.F."/>
        </authorList>
    </citation>
    <scope>NUCLEOTIDE SEQUENCE [LARGE SCALE GENOMIC DNA]</scope>
</reference>
<feature type="transmembrane region" description="Helical" evidence="8">
    <location>
        <begin position="358"/>
        <end position="378"/>
    </location>
</feature>
<evidence type="ECO:0000256" key="2">
    <source>
        <dbReference type="ARBA" id="ARBA00022475"/>
    </source>
</evidence>
<feature type="transmembrane region" description="Helical" evidence="8">
    <location>
        <begin position="332"/>
        <end position="351"/>
    </location>
</feature>